<evidence type="ECO:0000256" key="1">
    <source>
        <dbReference type="SAM" id="MobiDB-lite"/>
    </source>
</evidence>
<dbReference type="VEuPathDB" id="FungiDB:PV10_00901"/>
<dbReference type="Proteomes" id="UP000054302">
    <property type="component" value="Unassembled WGS sequence"/>
</dbReference>
<gene>
    <name evidence="2" type="ORF">PV10_00901</name>
</gene>
<sequence length="640" mass="72556">MAQPQDQSLPSLVYDLGELDASPSDKMYDFLVDDFRDPDVMYEDVTSQEKTPTTLQSVDPTATVLDPMDVQLPSLSDHSFSPTFHEWNDHNQFFSEELQTLESSAGEIDVTPASFDTRDLDALQRALFSVDGLPSAVWVSHRLLGTDPREDLATTDSNSSTRPPGSSAGESEQTASGRKSWAPLPATLELQLVQIYFQTMHTLCPVLDELEFYQWYQKRRSEQIADSPRQESEPLRELVFHTIIFSAFAHVDEEQLKQSPYVSVPHGQKTLFGHARDRYNEVRDAHQGAIELVQTSLILSHWSPYDETREVNYFWGDEALRHALLAKLHTSNLPHHRIIWWCGLQRNRTLTLALRRPHKLKQYPPGRLPRVSDFGSRRLDHNMSLKGPKIYAALLFISLCKLSVIMNEIVLLRHNSNRWDDWRGKDYSSNKHGADLDRIVAIDKSLVEWNVMFERSVRDFDESKIPRRMRVSGHVLRIMSQSTKASLFEQYIELSDDQNSIQWLLNSVAVNKLKETSAAIAVQVGNLLGDAAAQDLPLNVPAWVMLPVSVLLSQIKSSDKDRRADASKLLEMLLGLFSCMKERFAGVQHTASVINALVKTFDGVIQESDHLDRESLERQLIAHGRSVLRVALGIGAIVQN</sequence>
<feature type="compositionally biased region" description="Polar residues" evidence="1">
    <location>
        <begin position="154"/>
        <end position="177"/>
    </location>
</feature>
<dbReference type="STRING" id="212818.A0A0D1X5Q7"/>
<organism evidence="2 3">
    <name type="scientific">Exophiala mesophila</name>
    <name type="common">Black yeast-like fungus</name>
    <dbReference type="NCBI Taxonomy" id="212818"/>
    <lineage>
        <taxon>Eukaryota</taxon>
        <taxon>Fungi</taxon>
        <taxon>Dikarya</taxon>
        <taxon>Ascomycota</taxon>
        <taxon>Pezizomycotina</taxon>
        <taxon>Eurotiomycetes</taxon>
        <taxon>Chaetothyriomycetidae</taxon>
        <taxon>Chaetothyriales</taxon>
        <taxon>Herpotrichiellaceae</taxon>
        <taxon>Exophiala</taxon>
    </lineage>
</organism>
<accession>A0A0D1X5Q7</accession>
<dbReference type="OrthoDB" id="4107400at2759"/>
<dbReference type="InterPro" id="IPR052761">
    <property type="entry name" value="Fungal_Detox/Toxin_TFs"/>
</dbReference>
<evidence type="ECO:0000313" key="3">
    <source>
        <dbReference type="Proteomes" id="UP000054302"/>
    </source>
</evidence>
<dbReference type="EMBL" id="KN847520">
    <property type="protein sequence ID" value="KIV97110.1"/>
    <property type="molecule type" value="Genomic_DNA"/>
</dbReference>
<dbReference type="HOGENOM" id="CLU_031982_0_0_1"/>
<reference evidence="2 3" key="1">
    <citation type="submission" date="2015-01" db="EMBL/GenBank/DDBJ databases">
        <title>The Genome Sequence of Exophiala mesophila CBS40295.</title>
        <authorList>
            <consortium name="The Broad Institute Genomics Platform"/>
            <person name="Cuomo C."/>
            <person name="de Hoog S."/>
            <person name="Gorbushina A."/>
            <person name="Stielow B."/>
            <person name="Teixiera M."/>
            <person name="Abouelleil A."/>
            <person name="Chapman S.B."/>
            <person name="Priest M."/>
            <person name="Young S.K."/>
            <person name="Wortman J."/>
            <person name="Nusbaum C."/>
            <person name="Birren B."/>
        </authorList>
    </citation>
    <scope>NUCLEOTIDE SEQUENCE [LARGE SCALE GENOMIC DNA]</scope>
    <source>
        <strain evidence="2 3">CBS 40295</strain>
    </source>
</reference>
<dbReference type="RefSeq" id="XP_016228684.1">
    <property type="nucleotide sequence ID" value="XM_016365035.1"/>
</dbReference>
<proteinExistence type="predicted"/>
<feature type="region of interest" description="Disordered" evidence="1">
    <location>
        <begin position="148"/>
        <end position="179"/>
    </location>
</feature>
<keyword evidence="3" id="KW-1185">Reference proteome</keyword>
<dbReference type="OMA" id="MEHAIDD"/>
<dbReference type="PANTHER" id="PTHR47425">
    <property type="entry name" value="FARB-RELATED"/>
    <property type="match status" value="1"/>
</dbReference>
<name>A0A0D1X5Q7_EXOME</name>
<dbReference type="AlphaFoldDB" id="A0A0D1X5Q7"/>
<evidence type="ECO:0008006" key="4">
    <source>
        <dbReference type="Google" id="ProtNLM"/>
    </source>
</evidence>
<dbReference type="PANTHER" id="PTHR47425:SF2">
    <property type="entry name" value="FARB-RELATED"/>
    <property type="match status" value="1"/>
</dbReference>
<evidence type="ECO:0000313" key="2">
    <source>
        <dbReference type="EMBL" id="KIV97110.1"/>
    </source>
</evidence>
<dbReference type="GeneID" id="27318746"/>
<dbReference type="CDD" id="cd12148">
    <property type="entry name" value="fungal_TF_MHR"/>
    <property type="match status" value="1"/>
</dbReference>
<protein>
    <recommendedName>
        <fullName evidence="4">Transcription factor domain-containing protein</fullName>
    </recommendedName>
</protein>